<name>A0ABS5Y6X1_9CYAN</name>
<feature type="chain" id="PRO_5045718131" evidence="4">
    <location>
        <begin position="26"/>
        <end position="452"/>
    </location>
</feature>
<comment type="caution">
    <text evidence="6">The sequence shown here is derived from an EMBL/GenBank/DDBJ whole genome shotgun (WGS) entry which is preliminary data.</text>
</comment>
<dbReference type="RefSeq" id="WP_215619495.1">
    <property type="nucleotide sequence ID" value="NZ_JADOER010000014.1"/>
</dbReference>
<accession>A0ABS5Y6X1</accession>
<sequence length="452" mass="48267">MKITTRLKLLIAGLACFAVGTTALATINSQKGKLDGSVVNKSGIVRGATQRLIKLETNGQSNDELIKTLDQLINGLIKGDESLSLPKATNPSYLTKIQEVESAWQDLKRTIIRYRQNPSLKAQLIEDSEDFFELTNDAVFAAEDFSAANVQNLQYTQWTILGFNLAVLGFVFWSIQQATQVLQKSVTTVADNSSEIAATIGLQEKVFSEQTASVNSTTSAIEGLGKSSLQAAQQANSSATGAREALNLSKTGSLAVEETVQGIETLREKVGAIAEQIIQLSEQTDQISIISDLVADVASQTNMLALNAAVEAARAGEQGKGFGVVASEIRKLADQSRDSAGKISLLIDTIQTSINSTVMVTDEGSKTAKAGIESAKGTMDVFNRIAESINQVYSNSEQIAQSAKKQAVELQQAVSAMNAINLGAKETKTAVSQVQMSTEELKQIAQQLQVSV</sequence>
<reference evidence="6 7" key="1">
    <citation type="journal article" date="2021" name="Mar. Drugs">
        <title>Genome Reduction and Secondary Metabolism of the Marine Sponge-Associated Cyanobacterium Leptothoe.</title>
        <authorList>
            <person name="Konstantinou D."/>
            <person name="Popin R.V."/>
            <person name="Fewer D.P."/>
            <person name="Sivonen K."/>
            <person name="Gkelis S."/>
        </authorList>
    </citation>
    <scope>NUCLEOTIDE SEQUENCE [LARGE SCALE GENOMIC DNA]</scope>
    <source>
        <strain evidence="6 7">TAU-MAC 1615</strain>
    </source>
</reference>
<gene>
    <name evidence="6" type="ORF">IXB28_15435</name>
</gene>
<dbReference type="EMBL" id="JADOER010000014">
    <property type="protein sequence ID" value="MBT9313605.1"/>
    <property type="molecule type" value="Genomic_DNA"/>
</dbReference>
<dbReference type="PRINTS" id="PR00260">
    <property type="entry name" value="CHEMTRNSDUCR"/>
</dbReference>
<keyword evidence="4" id="KW-0732">Signal</keyword>
<dbReference type="PANTHER" id="PTHR32089">
    <property type="entry name" value="METHYL-ACCEPTING CHEMOTAXIS PROTEIN MCPB"/>
    <property type="match status" value="1"/>
</dbReference>
<evidence type="ECO:0000313" key="7">
    <source>
        <dbReference type="Proteomes" id="UP001196661"/>
    </source>
</evidence>
<dbReference type="InterPro" id="IPR004090">
    <property type="entry name" value="Chemotax_Me-accpt_rcpt"/>
</dbReference>
<organism evidence="6 7">
    <name type="scientific">Leptothoe kymatousa TAU-MAC 1615</name>
    <dbReference type="NCBI Taxonomy" id="2364775"/>
    <lineage>
        <taxon>Bacteria</taxon>
        <taxon>Bacillati</taxon>
        <taxon>Cyanobacteriota</taxon>
        <taxon>Cyanophyceae</taxon>
        <taxon>Nodosilineales</taxon>
        <taxon>Cymatolegaceae</taxon>
        <taxon>Leptothoe</taxon>
        <taxon>Leptothoe kymatousa</taxon>
    </lineage>
</organism>
<dbReference type="SUPFAM" id="SSF58104">
    <property type="entry name" value="Methyl-accepting chemotaxis protein (MCP) signaling domain"/>
    <property type="match status" value="1"/>
</dbReference>
<evidence type="ECO:0000256" key="4">
    <source>
        <dbReference type="SAM" id="SignalP"/>
    </source>
</evidence>
<evidence type="ECO:0000259" key="5">
    <source>
        <dbReference type="PROSITE" id="PS50111"/>
    </source>
</evidence>
<evidence type="ECO:0000256" key="3">
    <source>
        <dbReference type="PROSITE-ProRule" id="PRU00284"/>
    </source>
</evidence>
<comment type="similarity">
    <text evidence="2">Belongs to the methyl-accepting chemotaxis (MCP) protein family.</text>
</comment>
<keyword evidence="1 3" id="KW-0807">Transducer</keyword>
<feature type="signal peptide" evidence="4">
    <location>
        <begin position="1"/>
        <end position="25"/>
    </location>
</feature>
<dbReference type="PROSITE" id="PS50111">
    <property type="entry name" value="CHEMOTAXIS_TRANSDUC_2"/>
    <property type="match status" value="1"/>
</dbReference>
<feature type="domain" description="Methyl-accepting transducer" evidence="5">
    <location>
        <begin position="185"/>
        <end position="421"/>
    </location>
</feature>
<evidence type="ECO:0000256" key="2">
    <source>
        <dbReference type="ARBA" id="ARBA00029447"/>
    </source>
</evidence>
<dbReference type="Gene3D" id="1.10.287.950">
    <property type="entry name" value="Methyl-accepting chemotaxis protein"/>
    <property type="match status" value="1"/>
</dbReference>
<keyword evidence="7" id="KW-1185">Reference proteome</keyword>
<proteinExistence type="inferred from homology"/>
<evidence type="ECO:0000313" key="6">
    <source>
        <dbReference type="EMBL" id="MBT9313605.1"/>
    </source>
</evidence>
<dbReference type="InterPro" id="IPR004089">
    <property type="entry name" value="MCPsignal_dom"/>
</dbReference>
<dbReference type="Proteomes" id="UP001196661">
    <property type="component" value="Unassembled WGS sequence"/>
</dbReference>
<protein>
    <submittedName>
        <fullName evidence="6">Chemotaxis protein</fullName>
    </submittedName>
</protein>
<dbReference type="SMART" id="SM00283">
    <property type="entry name" value="MA"/>
    <property type="match status" value="1"/>
</dbReference>
<evidence type="ECO:0000256" key="1">
    <source>
        <dbReference type="ARBA" id="ARBA00023224"/>
    </source>
</evidence>
<dbReference type="PANTHER" id="PTHR32089:SF112">
    <property type="entry name" value="LYSOZYME-LIKE PROTEIN-RELATED"/>
    <property type="match status" value="1"/>
</dbReference>
<dbReference type="Pfam" id="PF00015">
    <property type="entry name" value="MCPsignal"/>
    <property type="match status" value="1"/>
</dbReference>